<proteinExistence type="predicted"/>
<dbReference type="AlphaFoldDB" id="A0A482V7C5"/>
<feature type="non-terminal residue" evidence="1">
    <location>
        <position position="1"/>
    </location>
</feature>
<gene>
    <name evidence="1" type="ORF">BDFB_010905</name>
</gene>
<sequence>IKDEYTNGCQSYTRVGLFIQYKLAQASLSSLSADNPWADIQTRTELFMLMKLYHSRRYEVVWSDGEGYTQRGVKGI</sequence>
<organism evidence="1 2">
    <name type="scientific">Asbolus verrucosus</name>
    <name type="common">Desert ironclad beetle</name>
    <dbReference type="NCBI Taxonomy" id="1661398"/>
    <lineage>
        <taxon>Eukaryota</taxon>
        <taxon>Metazoa</taxon>
        <taxon>Ecdysozoa</taxon>
        <taxon>Arthropoda</taxon>
        <taxon>Hexapoda</taxon>
        <taxon>Insecta</taxon>
        <taxon>Pterygota</taxon>
        <taxon>Neoptera</taxon>
        <taxon>Endopterygota</taxon>
        <taxon>Coleoptera</taxon>
        <taxon>Polyphaga</taxon>
        <taxon>Cucujiformia</taxon>
        <taxon>Tenebrionidae</taxon>
        <taxon>Pimeliinae</taxon>
        <taxon>Asbolus</taxon>
    </lineage>
</organism>
<evidence type="ECO:0000313" key="1">
    <source>
        <dbReference type="EMBL" id="RZB39015.1"/>
    </source>
</evidence>
<name>A0A482V7C5_ASBVE</name>
<evidence type="ECO:0000313" key="2">
    <source>
        <dbReference type="Proteomes" id="UP000292052"/>
    </source>
</evidence>
<dbReference type="Proteomes" id="UP000292052">
    <property type="component" value="Unassembled WGS sequence"/>
</dbReference>
<comment type="caution">
    <text evidence="1">The sequence shown here is derived from an EMBL/GenBank/DDBJ whole genome shotgun (WGS) entry which is preliminary data.</text>
</comment>
<keyword evidence="2" id="KW-1185">Reference proteome</keyword>
<accession>A0A482V7C5</accession>
<dbReference type="EMBL" id="QDEB01132052">
    <property type="protein sequence ID" value="RZB39015.1"/>
    <property type="molecule type" value="Genomic_DNA"/>
</dbReference>
<protein>
    <submittedName>
        <fullName evidence="1">Uncharacterized protein</fullName>
    </submittedName>
</protein>
<reference evidence="1 2" key="1">
    <citation type="submission" date="2017-03" db="EMBL/GenBank/DDBJ databases">
        <title>Genome of the blue death feigning beetle - Asbolus verrucosus.</title>
        <authorList>
            <person name="Rider S.D."/>
        </authorList>
    </citation>
    <scope>NUCLEOTIDE SEQUENCE [LARGE SCALE GENOMIC DNA]</scope>
    <source>
        <strain evidence="1">Butters</strain>
        <tissue evidence="1">Head and leg muscle</tissue>
    </source>
</reference>